<keyword evidence="3 6" id="KW-0732">Signal</keyword>
<keyword evidence="4" id="KW-0472">Membrane</keyword>
<accession>A0ABY6J3H8</accession>
<dbReference type="RefSeq" id="WP_264282018.1">
    <property type="nucleotide sequence ID" value="NZ_CP107006.1"/>
</dbReference>
<protein>
    <submittedName>
        <fullName evidence="9">RagB/SusD family nutrient uptake outer membrane protein</fullName>
    </submittedName>
</protein>
<feature type="domain" description="RagB/SusD" evidence="7">
    <location>
        <begin position="324"/>
        <end position="508"/>
    </location>
</feature>
<proteinExistence type="inferred from homology"/>
<evidence type="ECO:0000313" key="9">
    <source>
        <dbReference type="EMBL" id="UYQ94060.1"/>
    </source>
</evidence>
<keyword evidence="10" id="KW-1185">Reference proteome</keyword>
<evidence type="ECO:0000256" key="1">
    <source>
        <dbReference type="ARBA" id="ARBA00004442"/>
    </source>
</evidence>
<dbReference type="Proteomes" id="UP001162741">
    <property type="component" value="Chromosome"/>
</dbReference>
<dbReference type="InterPro" id="IPR012944">
    <property type="entry name" value="SusD_RagB_dom"/>
</dbReference>
<evidence type="ECO:0000313" key="10">
    <source>
        <dbReference type="Proteomes" id="UP001162741"/>
    </source>
</evidence>
<dbReference type="Gene3D" id="1.25.40.390">
    <property type="match status" value="1"/>
</dbReference>
<feature type="signal peptide" evidence="6">
    <location>
        <begin position="1"/>
        <end position="19"/>
    </location>
</feature>
<dbReference type="EMBL" id="CP107006">
    <property type="protein sequence ID" value="UYQ94060.1"/>
    <property type="molecule type" value="Genomic_DNA"/>
</dbReference>
<evidence type="ECO:0000256" key="6">
    <source>
        <dbReference type="SAM" id="SignalP"/>
    </source>
</evidence>
<reference evidence="9" key="1">
    <citation type="submission" date="2022-10" db="EMBL/GenBank/DDBJ databases">
        <title>Chitinophaga sp. nov., isolated from soil.</title>
        <authorList>
            <person name="Jeon C.O."/>
        </authorList>
    </citation>
    <scope>NUCLEOTIDE SEQUENCE</scope>
    <source>
        <strain evidence="9">R8</strain>
    </source>
</reference>
<dbReference type="PROSITE" id="PS51257">
    <property type="entry name" value="PROKAR_LIPOPROTEIN"/>
    <property type="match status" value="1"/>
</dbReference>
<sequence length="508" mass="56992">MKKNTLITILIGSALLLGAASCKKYFEPSTAKSEEEALNDADDVQSASIGTYAVLKNPTYVRSIHFLSEYPSDNIAQGQASSDALSNAYRYTHLVDMSHVYNVWQQSYFVINAANRVIAFVPDESTTALRQLKGENLYLRAMMYFNLCRVFGRPYTQGNGSNEAVPIVKEDTKEEFPGRATVQQVYDFVIADLEKAAELMTTQKNNNFASKEVAYALLSRVYLYKGDNPKAIEYADKVLTSGRYNLLQGSAYTSYFRGVPEDNKETIFCIRHIKTENRDFNAIGSMYYSEGGQGATGWGEIYASQQYVNFLDKNPADLRHAFITPYTTTGVVQYPYTVPVANVTLNTKLNPRTPMYYINKYNYQEGLTNLSSPVYLRLAEMYLNRAEANAKIGGAGLQMALDDVNTIRQRAGLSGAALHTLASVAAAGKTVLDVVLEERRLEFAFEGQRPYDLFRNNRPLVRDYPGTHALNNTPNTNVNQTIQPTDNRVIFFIPNRERLVNKNLTQNP</sequence>
<name>A0ABY6J3H8_9BACT</name>
<dbReference type="SUPFAM" id="SSF48452">
    <property type="entry name" value="TPR-like"/>
    <property type="match status" value="1"/>
</dbReference>
<dbReference type="InterPro" id="IPR011990">
    <property type="entry name" value="TPR-like_helical_dom_sf"/>
</dbReference>
<evidence type="ECO:0000256" key="2">
    <source>
        <dbReference type="ARBA" id="ARBA00006275"/>
    </source>
</evidence>
<feature type="chain" id="PRO_5045504585" evidence="6">
    <location>
        <begin position="20"/>
        <end position="508"/>
    </location>
</feature>
<comment type="similarity">
    <text evidence="2">Belongs to the SusD family.</text>
</comment>
<evidence type="ECO:0000256" key="5">
    <source>
        <dbReference type="ARBA" id="ARBA00023237"/>
    </source>
</evidence>
<gene>
    <name evidence="9" type="ORF">MKQ68_03010</name>
</gene>
<comment type="subcellular location">
    <subcellularLocation>
        <location evidence="1">Cell outer membrane</location>
    </subcellularLocation>
</comment>
<evidence type="ECO:0000256" key="4">
    <source>
        <dbReference type="ARBA" id="ARBA00023136"/>
    </source>
</evidence>
<evidence type="ECO:0000259" key="7">
    <source>
        <dbReference type="Pfam" id="PF07980"/>
    </source>
</evidence>
<organism evidence="9 10">
    <name type="scientific">Chitinophaga horti</name>
    <dbReference type="NCBI Taxonomy" id="2920382"/>
    <lineage>
        <taxon>Bacteria</taxon>
        <taxon>Pseudomonadati</taxon>
        <taxon>Bacteroidota</taxon>
        <taxon>Chitinophagia</taxon>
        <taxon>Chitinophagales</taxon>
        <taxon>Chitinophagaceae</taxon>
        <taxon>Chitinophaga</taxon>
    </lineage>
</organism>
<dbReference type="Pfam" id="PF07980">
    <property type="entry name" value="SusD_RagB"/>
    <property type="match status" value="1"/>
</dbReference>
<feature type="domain" description="SusD-like N-terminal" evidence="8">
    <location>
        <begin position="67"/>
        <end position="223"/>
    </location>
</feature>
<dbReference type="InterPro" id="IPR033985">
    <property type="entry name" value="SusD-like_N"/>
</dbReference>
<dbReference type="Pfam" id="PF14322">
    <property type="entry name" value="SusD-like_3"/>
    <property type="match status" value="1"/>
</dbReference>
<evidence type="ECO:0000256" key="3">
    <source>
        <dbReference type="ARBA" id="ARBA00022729"/>
    </source>
</evidence>
<keyword evidence="5" id="KW-0998">Cell outer membrane</keyword>
<evidence type="ECO:0000259" key="8">
    <source>
        <dbReference type="Pfam" id="PF14322"/>
    </source>
</evidence>